<dbReference type="AlphaFoldDB" id="A0A7C9RIR5"/>
<keyword evidence="3" id="KW-1185">Reference proteome</keyword>
<protein>
    <submittedName>
        <fullName evidence="2">Uncharacterized protein</fullName>
    </submittedName>
</protein>
<dbReference type="Proteomes" id="UP000480266">
    <property type="component" value="Unassembled WGS sequence"/>
</dbReference>
<evidence type="ECO:0000313" key="2">
    <source>
        <dbReference type="EMBL" id="NGX98277.1"/>
    </source>
</evidence>
<feature type="region of interest" description="Disordered" evidence="1">
    <location>
        <begin position="9"/>
        <end position="41"/>
    </location>
</feature>
<feature type="compositionally biased region" description="Basic and acidic residues" evidence="1">
    <location>
        <begin position="11"/>
        <end position="20"/>
    </location>
</feature>
<gene>
    <name evidence="2" type="ORF">G4V63_24635</name>
</gene>
<dbReference type="EMBL" id="JAAMRR010001253">
    <property type="protein sequence ID" value="NGX98277.1"/>
    <property type="molecule type" value="Genomic_DNA"/>
</dbReference>
<sequence>MFCVVAAPADAAKKADKPAKPAEPMAQDTSLNNVKDAPKAPSLACEGSFAKDATHAKLVTEFGTKHVVFKDVEVTSGVLTKATVIFDDDPTRRVVIYWKDDKARAKPASISIEAPSTWTGPGGVRN</sequence>
<proteinExistence type="predicted"/>
<evidence type="ECO:0000313" key="3">
    <source>
        <dbReference type="Proteomes" id="UP000480266"/>
    </source>
</evidence>
<comment type="caution">
    <text evidence="2">The sequence shown here is derived from an EMBL/GenBank/DDBJ whole genome shotgun (WGS) entry which is preliminary data.</text>
</comment>
<organism evidence="2 3">
    <name type="scientific">Candidatus Afipia apatlaquensis</name>
    <dbReference type="NCBI Taxonomy" id="2712852"/>
    <lineage>
        <taxon>Bacteria</taxon>
        <taxon>Pseudomonadati</taxon>
        <taxon>Pseudomonadota</taxon>
        <taxon>Alphaproteobacteria</taxon>
        <taxon>Hyphomicrobiales</taxon>
        <taxon>Nitrobacteraceae</taxon>
        <taxon>Afipia</taxon>
    </lineage>
</organism>
<accession>A0A7C9RIR5</accession>
<evidence type="ECO:0000256" key="1">
    <source>
        <dbReference type="SAM" id="MobiDB-lite"/>
    </source>
</evidence>
<reference evidence="2" key="1">
    <citation type="submission" date="2020-02" db="EMBL/GenBank/DDBJ databases">
        <title>Draft genome sequence of Candidatus Afipia apatlaquensis IBT-C3, a potential strain for decolorization of textile dyes.</title>
        <authorList>
            <person name="Sanchez-Reyes A."/>
            <person name="Breton-Deval L."/>
            <person name="Mangelson H."/>
            <person name="Sanchez-Flores A."/>
        </authorList>
    </citation>
    <scope>NUCLEOTIDE SEQUENCE [LARGE SCALE GENOMIC DNA]</scope>
    <source>
        <strain evidence="2">IBT-C3</strain>
    </source>
</reference>
<feature type="non-terminal residue" evidence="2">
    <location>
        <position position="126"/>
    </location>
</feature>
<name>A0A7C9RIR5_9BRAD</name>